<keyword evidence="4" id="KW-1185">Reference proteome</keyword>
<gene>
    <name evidence="5" type="primary">LOC116296563</name>
</gene>
<feature type="domain" description="C2" evidence="3">
    <location>
        <begin position="412"/>
        <end position="532"/>
    </location>
</feature>
<evidence type="ECO:0000256" key="1">
    <source>
        <dbReference type="SAM" id="MobiDB-lite"/>
    </source>
</evidence>
<dbReference type="Gene3D" id="2.60.40.150">
    <property type="entry name" value="C2 domain"/>
    <property type="match status" value="2"/>
</dbReference>
<protein>
    <submittedName>
        <fullName evidence="5">Synaptotagmin-4-like isoform X1</fullName>
    </submittedName>
</protein>
<dbReference type="GeneID" id="116296563"/>
<dbReference type="SUPFAM" id="SSF49562">
    <property type="entry name" value="C2 domain (Calcium/lipid-binding domain, CaLB)"/>
    <property type="match status" value="2"/>
</dbReference>
<dbReference type="CDD" id="cd00276">
    <property type="entry name" value="C2B_Synaptotagmin"/>
    <property type="match status" value="1"/>
</dbReference>
<evidence type="ECO:0000259" key="3">
    <source>
        <dbReference type="PROSITE" id="PS50004"/>
    </source>
</evidence>
<dbReference type="KEGG" id="aten:116296563"/>
<organism evidence="4 5">
    <name type="scientific">Actinia tenebrosa</name>
    <name type="common">Australian red waratah sea anemone</name>
    <dbReference type="NCBI Taxonomy" id="6105"/>
    <lineage>
        <taxon>Eukaryota</taxon>
        <taxon>Metazoa</taxon>
        <taxon>Cnidaria</taxon>
        <taxon>Anthozoa</taxon>
        <taxon>Hexacorallia</taxon>
        <taxon>Actiniaria</taxon>
        <taxon>Actiniidae</taxon>
        <taxon>Actinia</taxon>
    </lineage>
</organism>
<dbReference type="GO" id="GO:0005544">
    <property type="term" value="F:calcium-dependent phospholipid binding"/>
    <property type="evidence" value="ECO:0007669"/>
    <property type="project" value="TreeGrafter"/>
</dbReference>
<keyword evidence="2" id="KW-0472">Membrane</keyword>
<sequence>MKVGWKLGVYLVVASAVCLVVLATTILAVRVYLSRKRKKTICNGIMSQLGISQTAPDFTIPLMLPMLIQDRLSSEGEVFDPVSDNWPIGMDTPSLVQPDGVFEDREGGEETAGPVIRRLESVMDVSMFPEQPSFEKGQEVGGPWKSSRRESLFFPSLFGTRTRSAGTSTTSGGEMSLPSSPGKPERRSTQRKRTISDSSSTRNEPGSPIRPRVWSDMTATKKPQKPHLTKKVSLPEGAMSARPQLKKRFSEIHRRQKSSDSIIVGVGSKPSAKVLLATKRGNIVLTMRYSGEENQFIVHLINATDLPMKNNNLLDTFARLYLVMPSKQLRQQSKLHKKTCNPIYDESFTFEDIVYSELLQSYLRIKILHKDGFSRGEMIGESAIDLSEQEILTGKVLQRALLPKATSITEDGPGELLVSVCHHATKAQLKVVVIKLRDLPKSCKNSSISVELIYQDETLQRQQTRTKKPKKSPIFNEELNFHIPTNSSNTLENYSLQFTVFSQDILRGMVCVGYVTLGIDALRESEVHHWKAVVSSPHKPVTGLHKLHRTPV</sequence>
<dbReference type="AlphaFoldDB" id="A0A6P8HVM4"/>
<dbReference type="GO" id="GO:0005886">
    <property type="term" value="C:plasma membrane"/>
    <property type="evidence" value="ECO:0007669"/>
    <property type="project" value="TreeGrafter"/>
</dbReference>
<dbReference type="OrthoDB" id="5963699at2759"/>
<evidence type="ECO:0000313" key="4">
    <source>
        <dbReference type="Proteomes" id="UP000515163"/>
    </source>
</evidence>
<dbReference type="Proteomes" id="UP000515163">
    <property type="component" value="Unplaced"/>
</dbReference>
<evidence type="ECO:0000313" key="5">
    <source>
        <dbReference type="RefSeq" id="XP_031560459.1"/>
    </source>
</evidence>
<dbReference type="GO" id="GO:0000149">
    <property type="term" value="F:SNARE binding"/>
    <property type="evidence" value="ECO:0007669"/>
    <property type="project" value="TreeGrafter"/>
</dbReference>
<dbReference type="InParanoid" id="A0A6P8HVM4"/>
<dbReference type="PROSITE" id="PS50004">
    <property type="entry name" value="C2"/>
    <property type="match status" value="2"/>
</dbReference>
<dbReference type="PANTHER" id="PTHR10024:SF348">
    <property type="entry name" value="SYNAPTOTAGMIN-17"/>
    <property type="match status" value="1"/>
</dbReference>
<dbReference type="GO" id="GO:0070382">
    <property type="term" value="C:exocytic vesicle"/>
    <property type="evidence" value="ECO:0007669"/>
    <property type="project" value="TreeGrafter"/>
</dbReference>
<dbReference type="Pfam" id="PF00168">
    <property type="entry name" value="C2"/>
    <property type="match status" value="2"/>
</dbReference>
<dbReference type="SMART" id="SM00239">
    <property type="entry name" value="C2"/>
    <property type="match status" value="2"/>
</dbReference>
<feature type="domain" description="C2" evidence="3">
    <location>
        <begin position="279"/>
        <end position="401"/>
    </location>
</feature>
<evidence type="ECO:0000256" key="2">
    <source>
        <dbReference type="SAM" id="Phobius"/>
    </source>
</evidence>
<feature type="compositionally biased region" description="Low complexity" evidence="1">
    <location>
        <begin position="159"/>
        <end position="173"/>
    </location>
</feature>
<proteinExistence type="predicted"/>
<keyword evidence="2" id="KW-0812">Transmembrane</keyword>
<keyword evidence="2" id="KW-1133">Transmembrane helix</keyword>
<dbReference type="GO" id="GO:0017156">
    <property type="term" value="P:calcium-ion regulated exocytosis"/>
    <property type="evidence" value="ECO:0007669"/>
    <property type="project" value="TreeGrafter"/>
</dbReference>
<accession>A0A6P8HVM4</accession>
<dbReference type="GO" id="GO:0030276">
    <property type="term" value="F:clathrin binding"/>
    <property type="evidence" value="ECO:0007669"/>
    <property type="project" value="TreeGrafter"/>
</dbReference>
<dbReference type="GO" id="GO:0005509">
    <property type="term" value="F:calcium ion binding"/>
    <property type="evidence" value="ECO:0007669"/>
    <property type="project" value="TreeGrafter"/>
</dbReference>
<dbReference type="GO" id="GO:0001786">
    <property type="term" value="F:phosphatidylserine binding"/>
    <property type="evidence" value="ECO:0007669"/>
    <property type="project" value="TreeGrafter"/>
</dbReference>
<dbReference type="InterPro" id="IPR035892">
    <property type="entry name" value="C2_domain_sf"/>
</dbReference>
<dbReference type="PANTHER" id="PTHR10024">
    <property type="entry name" value="SYNAPTOTAGMIN"/>
    <property type="match status" value="1"/>
</dbReference>
<feature type="transmembrane region" description="Helical" evidence="2">
    <location>
        <begin position="7"/>
        <end position="33"/>
    </location>
</feature>
<name>A0A6P8HVM4_ACTTE</name>
<feature type="region of interest" description="Disordered" evidence="1">
    <location>
        <begin position="155"/>
        <end position="243"/>
    </location>
</feature>
<dbReference type="RefSeq" id="XP_031560459.1">
    <property type="nucleotide sequence ID" value="XM_031704599.1"/>
</dbReference>
<reference evidence="5" key="1">
    <citation type="submission" date="2025-08" db="UniProtKB">
        <authorList>
            <consortium name="RefSeq"/>
        </authorList>
    </citation>
    <scope>IDENTIFICATION</scope>
    <source>
        <tissue evidence="5">Tentacle</tissue>
    </source>
</reference>
<dbReference type="InterPro" id="IPR000008">
    <property type="entry name" value="C2_dom"/>
</dbReference>